<dbReference type="Proteomes" id="UP001596328">
    <property type="component" value="Unassembled WGS sequence"/>
</dbReference>
<dbReference type="EMBL" id="JBHSWU010001140">
    <property type="protein sequence ID" value="MFC6726473.1"/>
    <property type="molecule type" value="Genomic_DNA"/>
</dbReference>
<comment type="caution">
    <text evidence="3">The sequence shown here is derived from an EMBL/GenBank/DDBJ whole genome shotgun (WGS) entry which is preliminary data.</text>
</comment>
<dbReference type="EMBL" id="JBHSWU010000002">
    <property type="protein sequence ID" value="MFC6723008.1"/>
    <property type="molecule type" value="Genomic_DNA"/>
</dbReference>
<protein>
    <submittedName>
        <fullName evidence="3">IS630 family transposase</fullName>
    </submittedName>
</protein>
<dbReference type="EMBL" id="JBHSWU010000479">
    <property type="protein sequence ID" value="MFC6725334.1"/>
    <property type="molecule type" value="Genomic_DNA"/>
</dbReference>
<dbReference type="AlphaFoldDB" id="A0ABD5S0Y3"/>
<accession>A0ABD5S0Y3</accession>
<feature type="non-terminal residue" evidence="3">
    <location>
        <position position="1"/>
    </location>
</feature>
<dbReference type="EMBL" id="JBHSWU010000006">
    <property type="protein sequence ID" value="MFC6723158.1"/>
    <property type="molecule type" value="Genomic_DNA"/>
</dbReference>
<sequence>KDALSNRFFESLDDLNTAIDTALDRLSIPNVSSYF</sequence>
<evidence type="ECO:0000313" key="3">
    <source>
        <dbReference type="EMBL" id="MFC6725334.1"/>
    </source>
</evidence>
<reference evidence="3" key="1">
    <citation type="journal article" date="2014" name="Int. J. Syst. Evol. Microbiol.">
        <title>Complete genome sequence of Corynebacterium casei LMG S-19264T (=DSM 44701T), isolated from a smear-ripened cheese.</title>
        <authorList>
            <consortium name="US DOE Joint Genome Institute (JGI-PGF)"/>
            <person name="Walter F."/>
            <person name="Albersmeier A."/>
            <person name="Kalinowski J."/>
            <person name="Ruckert C."/>
        </authorList>
    </citation>
    <scope>NUCLEOTIDE SEQUENCE [LARGE SCALE GENOMIC DNA]</scope>
    <source>
        <strain evidence="3">FCH23</strain>
    </source>
</reference>
<proteinExistence type="predicted"/>
<reference evidence="5" key="2">
    <citation type="journal article" date="2019" name="Int. J. Syst. Evol. Microbiol.">
        <title>The Global Catalogue of Microorganisms (GCM) 10K type strain sequencing project: providing services to taxonomists for standard genome sequencing and annotation.</title>
        <authorList>
            <consortium name="The Broad Institute Genomics Platform"/>
            <consortium name="The Broad Institute Genome Sequencing Center for Infectious Disease"/>
            <person name="Wu L."/>
            <person name="Ma J."/>
        </authorList>
    </citation>
    <scope>NUCLEOTIDE SEQUENCE [LARGE SCALE GENOMIC DNA]</scope>
    <source>
        <strain evidence="5">NBRC 111368</strain>
    </source>
</reference>
<evidence type="ECO:0000313" key="4">
    <source>
        <dbReference type="EMBL" id="MFC6726473.1"/>
    </source>
</evidence>
<keyword evidence="5" id="KW-1185">Reference proteome</keyword>
<evidence type="ECO:0000313" key="5">
    <source>
        <dbReference type="Proteomes" id="UP001596328"/>
    </source>
</evidence>
<reference evidence="3" key="3">
    <citation type="submission" date="2024-09" db="EMBL/GenBank/DDBJ databases">
        <authorList>
            <person name="Sun Q."/>
        </authorList>
    </citation>
    <scope>NUCLEOTIDE SEQUENCE</scope>
    <source>
        <strain evidence="3">FCH23</strain>
    </source>
</reference>
<name>A0ABD5S0Y3_9EURY</name>
<evidence type="ECO:0000313" key="1">
    <source>
        <dbReference type="EMBL" id="MFC6723008.1"/>
    </source>
</evidence>
<evidence type="ECO:0000313" key="2">
    <source>
        <dbReference type="EMBL" id="MFC6723158.1"/>
    </source>
</evidence>
<gene>
    <name evidence="1" type="ORF">ACFQE1_01100</name>
    <name evidence="2" type="ORF">ACFQE1_01875</name>
    <name evidence="3" type="ORF">ACFQE1_13335</name>
    <name evidence="4" type="ORF">ACFQE1_19320</name>
</gene>
<organism evidence="3 5">
    <name type="scientific">Halobium palmae</name>
    <dbReference type="NCBI Taxonomy" id="1776492"/>
    <lineage>
        <taxon>Archaea</taxon>
        <taxon>Methanobacteriati</taxon>
        <taxon>Methanobacteriota</taxon>
        <taxon>Stenosarchaea group</taxon>
        <taxon>Halobacteria</taxon>
        <taxon>Halobacteriales</taxon>
        <taxon>Haloferacaceae</taxon>
        <taxon>Halobium</taxon>
    </lineage>
</organism>